<dbReference type="SUPFAM" id="SSF56784">
    <property type="entry name" value="HAD-like"/>
    <property type="match status" value="1"/>
</dbReference>
<proteinExistence type="inferred from homology"/>
<dbReference type="PANTHER" id="PTHR42891">
    <property type="entry name" value="D-GLYCERO-BETA-D-MANNO-HEPTOSE-1,7-BISPHOSPHATE 7-PHOSPHATASE"/>
    <property type="match status" value="1"/>
</dbReference>
<dbReference type="PANTHER" id="PTHR42891:SF1">
    <property type="entry name" value="D-GLYCERO-BETA-D-MANNO-HEPTOSE-1,7-BISPHOSPHATE 7-PHOSPHATASE"/>
    <property type="match status" value="1"/>
</dbReference>
<feature type="binding site" evidence="10">
    <location>
        <position position="115"/>
    </location>
    <ligand>
        <name>Zn(2+)</name>
        <dbReference type="ChEBI" id="CHEBI:29105"/>
    </ligand>
</feature>
<dbReference type="AlphaFoldDB" id="A0A1F4URZ3"/>
<dbReference type="NCBIfam" id="TIGR01656">
    <property type="entry name" value="Histidinol-ppas"/>
    <property type="match status" value="1"/>
</dbReference>
<dbReference type="GO" id="GO:0005737">
    <property type="term" value="C:cytoplasm"/>
    <property type="evidence" value="ECO:0007669"/>
    <property type="project" value="UniProtKB-SubCell"/>
</dbReference>
<dbReference type="NCBIfam" id="TIGR01662">
    <property type="entry name" value="HAD-SF-IIIA"/>
    <property type="match status" value="1"/>
</dbReference>
<keyword evidence="3 10" id="KW-0479">Metal-binding</keyword>
<comment type="cofactor">
    <cofactor evidence="10">
        <name>Mg(2+)</name>
        <dbReference type="ChEBI" id="CHEBI:18420"/>
    </cofactor>
</comment>
<evidence type="ECO:0000256" key="4">
    <source>
        <dbReference type="ARBA" id="ARBA00022801"/>
    </source>
</evidence>
<feature type="active site" description="Proton donor" evidence="8">
    <location>
        <position position="13"/>
    </location>
</feature>
<reference evidence="11 12" key="1">
    <citation type="journal article" date="2016" name="Nat. Commun.">
        <title>Thousands of microbial genomes shed light on interconnected biogeochemical processes in an aquifer system.</title>
        <authorList>
            <person name="Anantharaman K."/>
            <person name="Brown C.T."/>
            <person name="Hug L.A."/>
            <person name="Sharon I."/>
            <person name="Castelle C.J."/>
            <person name="Probst A.J."/>
            <person name="Thomas B.C."/>
            <person name="Singh A."/>
            <person name="Wilkins M.J."/>
            <person name="Karaoz U."/>
            <person name="Brodie E.L."/>
            <person name="Williams K.H."/>
            <person name="Hubbard S.S."/>
            <person name="Banfield J.F."/>
        </authorList>
    </citation>
    <scope>NUCLEOTIDE SEQUENCE [LARGE SCALE GENOMIC DNA]</scope>
</reference>
<comment type="subcellular location">
    <subcellularLocation>
        <location evidence="1 7">Cytoplasm</location>
    </subcellularLocation>
</comment>
<dbReference type="InterPro" id="IPR006549">
    <property type="entry name" value="HAD-SF_hydro_IIIA"/>
</dbReference>
<dbReference type="GO" id="GO:0016791">
    <property type="term" value="F:phosphatase activity"/>
    <property type="evidence" value="ECO:0007669"/>
    <property type="project" value="InterPro"/>
</dbReference>
<dbReference type="EC" id="3.1.3.-" evidence="7"/>
<keyword evidence="2 7" id="KW-0963">Cytoplasm</keyword>
<evidence type="ECO:0000313" key="11">
    <source>
        <dbReference type="EMBL" id="OGC47735.1"/>
    </source>
</evidence>
<organism evidence="11 12">
    <name type="scientific">candidate division WWE3 bacterium RIFCSPHIGHO2_01_FULL_42_13</name>
    <dbReference type="NCBI Taxonomy" id="1802617"/>
    <lineage>
        <taxon>Bacteria</taxon>
        <taxon>Katanobacteria</taxon>
    </lineage>
</organism>
<dbReference type="Gene3D" id="3.40.50.1000">
    <property type="entry name" value="HAD superfamily/HAD-like"/>
    <property type="match status" value="1"/>
</dbReference>
<dbReference type="GO" id="GO:0005975">
    <property type="term" value="P:carbohydrate metabolic process"/>
    <property type="evidence" value="ECO:0007669"/>
    <property type="project" value="InterPro"/>
</dbReference>
<dbReference type="PIRSF" id="PIRSF004682">
    <property type="entry name" value="GmhB"/>
    <property type="match status" value="1"/>
</dbReference>
<evidence type="ECO:0000256" key="8">
    <source>
        <dbReference type="PIRSR" id="PIRSR004682-1"/>
    </source>
</evidence>
<feature type="binding site" evidence="10">
    <location>
        <position position="143"/>
    </location>
    <ligand>
        <name>Mg(2+)</name>
        <dbReference type="ChEBI" id="CHEBI:18420"/>
    </ligand>
</feature>
<evidence type="ECO:0000256" key="6">
    <source>
        <dbReference type="ARBA" id="ARBA00031828"/>
    </source>
</evidence>
<comment type="similarity">
    <text evidence="7">Belongs to the gmhB family.</text>
</comment>
<dbReference type="InterPro" id="IPR004446">
    <property type="entry name" value="Heptose_bisP_phosphatase"/>
</dbReference>
<gene>
    <name evidence="11" type="ORF">A2886_01780</name>
</gene>
<accession>A0A1F4URZ3</accession>
<feature type="binding site" evidence="10">
    <location>
        <position position="11"/>
    </location>
    <ligand>
        <name>Mg(2+)</name>
        <dbReference type="ChEBI" id="CHEBI:18420"/>
    </ligand>
</feature>
<dbReference type="EMBL" id="MEVA01000005">
    <property type="protein sequence ID" value="OGC47735.1"/>
    <property type="molecule type" value="Genomic_DNA"/>
</dbReference>
<dbReference type="GO" id="GO:0046872">
    <property type="term" value="F:metal ion binding"/>
    <property type="evidence" value="ECO:0007669"/>
    <property type="project" value="UniProtKB-KW"/>
</dbReference>
<keyword evidence="5 7" id="KW-0119">Carbohydrate metabolism</keyword>
<feature type="site" description="Stabilizes the phosphoryl group" evidence="9">
    <location>
        <position position="117"/>
    </location>
</feature>
<feature type="site" description="Contributes to substrate recognition" evidence="9">
    <location>
        <position position="116"/>
    </location>
</feature>
<protein>
    <recommendedName>
        <fullName evidence="6 7">D,D-heptose 1,7-bisphosphate phosphatase</fullName>
        <ecNumber evidence="7">3.1.3.-</ecNumber>
    </recommendedName>
</protein>
<feature type="binding site" evidence="10">
    <location>
        <position position="98"/>
    </location>
    <ligand>
        <name>Zn(2+)</name>
        <dbReference type="ChEBI" id="CHEBI:29105"/>
    </ligand>
</feature>
<dbReference type="Pfam" id="PF13242">
    <property type="entry name" value="Hydrolase_like"/>
    <property type="match status" value="1"/>
</dbReference>
<dbReference type="CDD" id="cd07503">
    <property type="entry name" value="HAD_HisB-N"/>
    <property type="match status" value="1"/>
</dbReference>
<name>A0A1F4URZ3_UNCKA</name>
<evidence type="ECO:0000256" key="7">
    <source>
        <dbReference type="PIRNR" id="PIRNR004682"/>
    </source>
</evidence>
<dbReference type="Proteomes" id="UP000176608">
    <property type="component" value="Unassembled WGS sequence"/>
</dbReference>
<evidence type="ECO:0000256" key="5">
    <source>
        <dbReference type="ARBA" id="ARBA00023277"/>
    </source>
</evidence>
<feature type="binding site" evidence="10">
    <location>
        <position position="142"/>
    </location>
    <ligand>
        <name>Mg(2+)</name>
        <dbReference type="ChEBI" id="CHEBI:18420"/>
    </ligand>
</feature>
<keyword evidence="4 7" id="KW-0378">Hydrolase</keyword>
<comment type="caution">
    <text evidence="11">The sequence shown here is derived from an EMBL/GenBank/DDBJ whole genome shotgun (WGS) entry which is preliminary data.</text>
</comment>
<dbReference type="STRING" id="1802617.A2886_01780"/>
<dbReference type="InterPro" id="IPR006543">
    <property type="entry name" value="Histidinol-phos"/>
</dbReference>
<comment type="cofactor">
    <cofactor evidence="10">
        <name>Zn(2+)</name>
        <dbReference type="ChEBI" id="CHEBI:29105"/>
    </cofactor>
</comment>
<evidence type="ECO:0000256" key="2">
    <source>
        <dbReference type="ARBA" id="ARBA00022490"/>
    </source>
</evidence>
<keyword evidence="10" id="KW-0460">Magnesium</keyword>
<sequence>MNIKNKAFFVDRDGVVNRMVRYEGGWDSPQKPEDVVLVDGIAEVVGQANKKNIPVVEISNQPGVAKGKMNGEQSRAIEERVHELLKSQGVRIDYKYICQHHPKGVVPELTMVCECRKPKPGLLLQAARELNIDLEKSFFLGDKAADVQAGKAAGCKTIIYLHDEDVPEKVEEARNAPADYKVNSLKEVVKLI</sequence>
<feature type="binding site" evidence="10">
    <location>
        <position position="100"/>
    </location>
    <ligand>
        <name>Zn(2+)</name>
        <dbReference type="ChEBI" id="CHEBI:29105"/>
    </ligand>
</feature>
<evidence type="ECO:0000313" key="12">
    <source>
        <dbReference type="Proteomes" id="UP000176608"/>
    </source>
</evidence>
<evidence type="ECO:0000256" key="1">
    <source>
        <dbReference type="ARBA" id="ARBA00004496"/>
    </source>
</evidence>
<dbReference type="InterPro" id="IPR036412">
    <property type="entry name" value="HAD-like_sf"/>
</dbReference>
<evidence type="ECO:0000256" key="10">
    <source>
        <dbReference type="PIRSR" id="PIRSR004682-4"/>
    </source>
</evidence>
<dbReference type="InterPro" id="IPR023214">
    <property type="entry name" value="HAD_sf"/>
</dbReference>
<keyword evidence="10" id="KW-0862">Zinc</keyword>
<feature type="binding site" evidence="10">
    <location>
        <position position="113"/>
    </location>
    <ligand>
        <name>Zn(2+)</name>
        <dbReference type="ChEBI" id="CHEBI:29105"/>
    </ligand>
</feature>
<feature type="binding site" evidence="10">
    <location>
        <position position="13"/>
    </location>
    <ligand>
        <name>Mg(2+)</name>
        <dbReference type="ChEBI" id="CHEBI:18420"/>
    </ligand>
</feature>
<feature type="active site" description="Nucleophile" evidence="8">
    <location>
        <position position="11"/>
    </location>
</feature>
<evidence type="ECO:0000256" key="9">
    <source>
        <dbReference type="PIRSR" id="PIRSR004682-3"/>
    </source>
</evidence>
<evidence type="ECO:0000256" key="3">
    <source>
        <dbReference type="ARBA" id="ARBA00022723"/>
    </source>
</evidence>
<feature type="site" description="Stabilizes the phosphoryl group" evidence="9">
    <location>
        <position position="59"/>
    </location>
</feature>